<proteinExistence type="inferred from homology"/>
<feature type="region of interest" description="Disordered" evidence="3">
    <location>
        <begin position="81"/>
        <end position="107"/>
    </location>
</feature>
<evidence type="ECO:0000256" key="2">
    <source>
        <dbReference type="ARBA" id="ARBA00029447"/>
    </source>
</evidence>
<dbReference type="Proteomes" id="UP001595579">
    <property type="component" value="Unassembled WGS sequence"/>
</dbReference>
<comment type="similarity">
    <text evidence="2">Belongs to the methyl-accepting chemotaxis (MCP) protein family.</text>
</comment>
<keyword evidence="5" id="KW-1185">Reference proteome</keyword>
<feature type="compositionally biased region" description="Basic and acidic residues" evidence="3">
    <location>
        <begin position="95"/>
        <end position="107"/>
    </location>
</feature>
<organism evidence="4 5">
    <name type="scientific">Litchfieldella rifensis</name>
    <dbReference type="NCBI Taxonomy" id="762643"/>
    <lineage>
        <taxon>Bacteria</taxon>
        <taxon>Pseudomonadati</taxon>
        <taxon>Pseudomonadota</taxon>
        <taxon>Gammaproteobacteria</taxon>
        <taxon>Oceanospirillales</taxon>
        <taxon>Halomonadaceae</taxon>
        <taxon>Litchfieldella</taxon>
    </lineage>
</organism>
<dbReference type="SUPFAM" id="SSF58104">
    <property type="entry name" value="Methyl-accepting chemotaxis protein (MCP) signaling domain"/>
    <property type="match status" value="1"/>
</dbReference>
<comment type="caution">
    <text evidence="4">The sequence shown here is derived from an EMBL/GenBank/DDBJ whole genome shotgun (WGS) entry which is preliminary data.</text>
</comment>
<keyword evidence="1" id="KW-0145">Chemotaxis</keyword>
<reference evidence="5" key="1">
    <citation type="journal article" date="2019" name="Int. J. Syst. Evol. Microbiol.">
        <title>The Global Catalogue of Microorganisms (GCM) 10K type strain sequencing project: providing services to taxonomists for standard genome sequencing and annotation.</title>
        <authorList>
            <consortium name="The Broad Institute Genomics Platform"/>
            <consortium name="The Broad Institute Genome Sequencing Center for Infectious Disease"/>
            <person name="Wu L."/>
            <person name="Ma J."/>
        </authorList>
    </citation>
    <scope>NUCLEOTIDE SEQUENCE [LARGE SCALE GENOMIC DNA]</scope>
    <source>
        <strain evidence="5">CECT 7698</strain>
    </source>
</reference>
<dbReference type="RefSeq" id="WP_386776653.1">
    <property type="nucleotide sequence ID" value="NZ_JBHRUG010000048.1"/>
</dbReference>
<dbReference type="PANTHER" id="PTHR43531:SF11">
    <property type="entry name" value="METHYL-ACCEPTING CHEMOTAXIS PROTEIN 3"/>
    <property type="match status" value="1"/>
</dbReference>
<dbReference type="EMBL" id="JBHRUG010000048">
    <property type="protein sequence ID" value="MFC3285882.1"/>
    <property type="molecule type" value="Genomic_DNA"/>
</dbReference>
<evidence type="ECO:0000256" key="3">
    <source>
        <dbReference type="SAM" id="MobiDB-lite"/>
    </source>
</evidence>
<gene>
    <name evidence="4" type="ORF">ACFOEV_19970</name>
</gene>
<evidence type="ECO:0000313" key="5">
    <source>
        <dbReference type="Proteomes" id="UP001595579"/>
    </source>
</evidence>
<evidence type="ECO:0000313" key="4">
    <source>
        <dbReference type="EMBL" id="MFC3285882.1"/>
    </source>
</evidence>
<dbReference type="PANTHER" id="PTHR43531">
    <property type="entry name" value="PROTEIN ICFG"/>
    <property type="match status" value="1"/>
</dbReference>
<dbReference type="InterPro" id="IPR051310">
    <property type="entry name" value="MCP_chemotaxis"/>
</dbReference>
<dbReference type="Gene3D" id="1.10.287.950">
    <property type="entry name" value="Methyl-accepting chemotaxis protein"/>
    <property type="match status" value="1"/>
</dbReference>
<sequence>MASSWYLKEIVERLEQVTHFASEIADATQEQSIGIEEINRVIAQLDQVTQQNASLVQEASTASHSLDEQAAEMHALVGHFQVTGDPTSPPAHRPALSDKRETATTDG</sequence>
<evidence type="ECO:0008006" key="6">
    <source>
        <dbReference type="Google" id="ProtNLM"/>
    </source>
</evidence>
<accession>A0ABV7LUA2</accession>
<name>A0ABV7LUA2_9GAMM</name>
<evidence type="ECO:0000256" key="1">
    <source>
        <dbReference type="ARBA" id="ARBA00022500"/>
    </source>
</evidence>
<protein>
    <recommendedName>
        <fullName evidence="6">Methyl-accepting chemotaxis protein</fullName>
    </recommendedName>
</protein>